<gene>
    <name evidence="10" type="ORF">CB5_LOCUS10279</name>
</gene>
<feature type="compositionally biased region" description="Pro residues" evidence="8">
    <location>
        <begin position="56"/>
        <end position="69"/>
    </location>
</feature>
<comment type="catalytic activity">
    <reaction evidence="4">
        <text>5-diphospho-1D-myo-inositol 1,2,3,4,6-pentakisphosphate + H2O = 1D-myo-inositol hexakisphosphate + phosphate + H(+)</text>
        <dbReference type="Rhea" id="RHEA:22384"/>
        <dbReference type="ChEBI" id="CHEBI:15377"/>
        <dbReference type="ChEBI" id="CHEBI:15378"/>
        <dbReference type="ChEBI" id="CHEBI:43474"/>
        <dbReference type="ChEBI" id="CHEBI:58130"/>
        <dbReference type="ChEBI" id="CHEBI:58628"/>
        <dbReference type="EC" id="3.6.1.52"/>
    </reaction>
    <physiologicalReaction direction="left-to-right" evidence="4">
        <dbReference type="Rhea" id="RHEA:22385"/>
    </physiologicalReaction>
</comment>
<organism evidence="10">
    <name type="scientific">Ananas comosus var. bracteatus</name>
    <name type="common">red pineapple</name>
    <dbReference type="NCBI Taxonomy" id="296719"/>
    <lineage>
        <taxon>Eukaryota</taxon>
        <taxon>Viridiplantae</taxon>
        <taxon>Streptophyta</taxon>
        <taxon>Embryophyta</taxon>
        <taxon>Tracheophyta</taxon>
        <taxon>Spermatophyta</taxon>
        <taxon>Magnoliopsida</taxon>
        <taxon>Liliopsida</taxon>
        <taxon>Poales</taxon>
        <taxon>Bromeliaceae</taxon>
        <taxon>Bromelioideae</taxon>
        <taxon>Ananas</taxon>
    </lineage>
</organism>
<comment type="similarity">
    <text evidence="3">Belongs to the protein-tyrosine phosphatase family. Atypical dual-specificity phosphatase Siw14-like subfamily.</text>
</comment>
<comment type="catalytic activity">
    <reaction evidence="6">
        <text>1,5-bis(diphospho)-1D-myo-inositol 2,3,4,6-tetrakisphosphate + H2O = 1-diphospho-1D-myo-inositol 2,3,4,5,6-pentakisphosphate + phosphate + 2 H(+)</text>
        <dbReference type="Rhea" id="RHEA:79699"/>
        <dbReference type="ChEBI" id="CHEBI:15377"/>
        <dbReference type="ChEBI" id="CHEBI:15378"/>
        <dbReference type="ChEBI" id="CHEBI:43474"/>
        <dbReference type="ChEBI" id="CHEBI:74946"/>
        <dbReference type="ChEBI" id="CHEBI:77983"/>
        <dbReference type="EC" id="3.6.1.52"/>
    </reaction>
    <physiologicalReaction direction="left-to-right" evidence="6">
        <dbReference type="Rhea" id="RHEA:79700"/>
    </physiologicalReaction>
</comment>
<dbReference type="Pfam" id="PF03162">
    <property type="entry name" value="Y_phosphatase2"/>
    <property type="match status" value="1"/>
</dbReference>
<evidence type="ECO:0000259" key="9">
    <source>
        <dbReference type="PROSITE" id="PS50054"/>
    </source>
</evidence>
<evidence type="ECO:0000256" key="7">
    <source>
        <dbReference type="ARBA" id="ARBA00048424"/>
    </source>
</evidence>
<dbReference type="FunFam" id="3.90.190.10:FF:000024">
    <property type="entry name" value="probable tyrosine-protein phosphatase At1g05000"/>
    <property type="match status" value="1"/>
</dbReference>
<dbReference type="InterPro" id="IPR020422">
    <property type="entry name" value="TYR_PHOSPHATASE_DUAL_dom"/>
</dbReference>
<dbReference type="PROSITE" id="PS50054">
    <property type="entry name" value="TYR_PHOSPHATASE_DUAL"/>
    <property type="match status" value="1"/>
</dbReference>
<feature type="compositionally biased region" description="Basic and acidic residues" evidence="8">
    <location>
        <begin position="42"/>
        <end position="51"/>
    </location>
</feature>
<evidence type="ECO:0000256" key="6">
    <source>
        <dbReference type="ARBA" id="ARBA00047927"/>
    </source>
</evidence>
<dbReference type="EC" id="3.6.1.52" evidence="1"/>
<dbReference type="InterPro" id="IPR020428">
    <property type="entry name" value="PFA-DSPs"/>
</dbReference>
<dbReference type="CDD" id="cd14528">
    <property type="entry name" value="PFA-DSP_Siw14"/>
    <property type="match status" value="1"/>
</dbReference>
<evidence type="ECO:0000256" key="4">
    <source>
        <dbReference type="ARBA" id="ARBA00047342"/>
    </source>
</evidence>
<dbReference type="InterPro" id="IPR029021">
    <property type="entry name" value="Prot-tyrosine_phosphatase-like"/>
</dbReference>
<dbReference type="InterPro" id="IPR016130">
    <property type="entry name" value="Tyr_Pase_AS"/>
</dbReference>
<evidence type="ECO:0000256" key="5">
    <source>
        <dbReference type="ARBA" id="ARBA00047562"/>
    </source>
</evidence>
<feature type="domain" description="Tyrosine-protein phosphatase" evidence="9">
    <location>
        <begin position="99"/>
        <end position="253"/>
    </location>
</feature>
<feature type="region of interest" description="Disordered" evidence="8">
    <location>
        <begin position="1"/>
        <end position="93"/>
    </location>
</feature>
<feature type="compositionally biased region" description="Gly residues" evidence="8">
    <location>
        <begin position="74"/>
        <end position="87"/>
    </location>
</feature>
<name>A0A6V7P8U7_ANACO</name>
<comment type="catalytic activity">
    <reaction evidence="5">
        <text>3,5-bis(diphospho)-1D-myo-inositol 1,2,4,6-tetrakisphosphate + H2O = 3-diphospho-1D-myo-inositol 1,2,4,5,6-pentakisphosphate + phosphate + 2 H(+)</text>
        <dbReference type="Rhea" id="RHEA:56312"/>
        <dbReference type="ChEBI" id="CHEBI:15377"/>
        <dbReference type="ChEBI" id="CHEBI:15378"/>
        <dbReference type="ChEBI" id="CHEBI:43474"/>
        <dbReference type="ChEBI" id="CHEBI:140372"/>
        <dbReference type="ChEBI" id="CHEBI:140374"/>
        <dbReference type="EC" id="3.6.1.52"/>
    </reaction>
    <physiologicalReaction direction="left-to-right" evidence="5">
        <dbReference type="Rhea" id="RHEA:56313"/>
    </physiologicalReaction>
</comment>
<sequence length="258" mass="28601">MFLSGVAKEEEEEEAWDNRIICSPRDEIGDGNAEGFRRVRRPHEIEKRREYAAAAPPEPPEPPEPPAAVAPPCVGGGGGGGGGGEGGRGGEEAFVPPINFAMVEEGIFRSGFPEKPNFGFLKKLNLRSIVYLCPEPYPETNTEFLEANAIKLFQFGIEGRKEPFADIPDDAIREALKIILDERNHPLLIHCKRGKHRTGCVVGCLRRLQKWCLTSVLDEYQRFAAAKARMCDQRFVESFDISSLKHLSASHLKRSSVA</sequence>
<dbReference type="GO" id="GO:0008486">
    <property type="term" value="F:diphosphoinositol-polyphosphate diphosphatase activity"/>
    <property type="evidence" value="ECO:0007669"/>
    <property type="project" value="UniProtKB-EC"/>
</dbReference>
<reference evidence="10" key="1">
    <citation type="submission" date="2020-07" db="EMBL/GenBank/DDBJ databases">
        <authorList>
            <person name="Lin J."/>
        </authorList>
    </citation>
    <scope>NUCLEOTIDE SEQUENCE</scope>
</reference>
<accession>A0A6V7P8U7</accession>
<keyword evidence="2" id="KW-0378">Hydrolase</keyword>
<evidence type="ECO:0000313" key="10">
    <source>
        <dbReference type="EMBL" id="CAD1827068.1"/>
    </source>
</evidence>
<dbReference type="GO" id="GO:0016791">
    <property type="term" value="F:phosphatase activity"/>
    <property type="evidence" value="ECO:0007669"/>
    <property type="project" value="InterPro"/>
</dbReference>
<evidence type="ECO:0000256" key="2">
    <source>
        <dbReference type="ARBA" id="ARBA00022801"/>
    </source>
</evidence>
<dbReference type="PANTHER" id="PTHR31126">
    <property type="entry name" value="TYROSINE-PROTEIN PHOSPHATASE"/>
    <property type="match status" value="1"/>
</dbReference>
<dbReference type="InterPro" id="IPR004861">
    <property type="entry name" value="Siw14-like"/>
</dbReference>
<dbReference type="EMBL" id="LR862146">
    <property type="protein sequence ID" value="CAD1827068.1"/>
    <property type="molecule type" value="Genomic_DNA"/>
</dbReference>
<comment type="catalytic activity">
    <reaction evidence="7">
        <text>6-diphospho-1D-myo-inositol pentakisphosphate + H2O = 1D-myo-inositol hexakisphosphate + phosphate + H(+)</text>
        <dbReference type="Rhea" id="RHEA:79703"/>
        <dbReference type="ChEBI" id="CHEBI:15377"/>
        <dbReference type="ChEBI" id="CHEBI:15378"/>
        <dbReference type="ChEBI" id="CHEBI:43474"/>
        <dbReference type="ChEBI" id="CHEBI:58130"/>
        <dbReference type="ChEBI" id="CHEBI:230534"/>
        <dbReference type="EC" id="3.6.1.52"/>
    </reaction>
    <physiologicalReaction direction="left-to-right" evidence="7">
        <dbReference type="Rhea" id="RHEA:79704"/>
    </physiologicalReaction>
</comment>
<dbReference type="PANTHER" id="PTHR31126:SF48">
    <property type="entry name" value="INOSITOL PHOSPHATASE SIW14"/>
    <property type="match status" value="1"/>
</dbReference>
<evidence type="ECO:0000256" key="1">
    <source>
        <dbReference type="ARBA" id="ARBA00012527"/>
    </source>
</evidence>
<protein>
    <recommendedName>
        <fullName evidence="1">diphosphoinositol-polyphosphate diphosphatase</fullName>
        <ecNumber evidence="1">3.6.1.52</ecNumber>
    </recommendedName>
</protein>
<proteinExistence type="inferred from homology"/>
<dbReference type="SUPFAM" id="SSF52799">
    <property type="entry name" value="(Phosphotyrosine protein) phosphatases II"/>
    <property type="match status" value="1"/>
</dbReference>
<dbReference type="AlphaFoldDB" id="A0A6V7P8U7"/>
<dbReference type="PROSITE" id="PS00383">
    <property type="entry name" value="TYR_PHOSPHATASE_1"/>
    <property type="match status" value="1"/>
</dbReference>
<dbReference type="Gene3D" id="3.90.190.10">
    <property type="entry name" value="Protein tyrosine phosphatase superfamily"/>
    <property type="match status" value="1"/>
</dbReference>
<dbReference type="PRINTS" id="PR01911">
    <property type="entry name" value="PFDSPHPHTASE"/>
</dbReference>
<evidence type="ECO:0000256" key="3">
    <source>
        <dbReference type="ARBA" id="ARBA00044949"/>
    </source>
</evidence>
<evidence type="ECO:0000256" key="8">
    <source>
        <dbReference type="SAM" id="MobiDB-lite"/>
    </source>
</evidence>
<dbReference type="GO" id="GO:0005737">
    <property type="term" value="C:cytoplasm"/>
    <property type="evidence" value="ECO:0007669"/>
    <property type="project" value="TreeGrafter"/>
</dbReference>